<name>A0A120FK02_9BRAD</name>
<evidence type="ECO:0000256" key="1">
    <source>
        <dbReference type="SAM" id="SignalP"/>
    </source>
</evidence>
<evidence type="ECO:0000313" key="3">
    <source>
        <dbReference type="Proteomes" id="UP000057737"/>
    </source>
</evidence>
<evidence type="ECO:0008006" key="4">
    <source>
        <dbReference type="Google" id="ProtNLM"/>
    </source>
</evidence>
<keyword evidence="1" id="KW-0732">Signal</keyword>
<evidence type="ECO:0000313" key="2">
    <source>
        <dbReference type="EMBL" id="KWV49937.1"/>
    </source>
</evidence>
<organism evidence="2 3">
    <name type="scientific">Bradyrhizobium macuxiense</name>
    <dbReference type="NCBI Taxonomy" id="1755647"/>
    <lineage>
        <taxon>Bacteria</taxon>
        <taxon>Pseudomonadati</taxon>
        <taxon>Pseudomonadota</taxon>
        <taxon>Alphaproteobacteria</taxon>
        <taxon>Hyphomicrobiales</taxon>
        <taxon>Nitrobacteraceae</taxon>
        <taxon>Bradyrhizobium</taxon>
    </lineage>
</organism>
<sequence>MAIGIKNVHWAETLCAASAIVAALLPLAVQAEEGVDTEHIFGFMIGSDVGPVGEREFQTETTGRFGKDSGTYRALGQQLEAEFVPMQDFRVEVGTTFMAHDIAGVPGLDDRRQLSWQGVSVDLRYRFLDRETAPFGMTLAMETHADRVDETTAAVVRSYSTELTAAFDREIIPNVAVAAFNLSYQPEWTRMPQTGAAEQDATLGAAFGLMVQVRPDILLGGEVRYFRKYDGIGLDAFAGQALFIGPTAYFQISKRSRLTASWGVQAWGQRTGSNATLDLVNFERHQARLVFGLNF</sequence>
<dbReference type="OrthoDB" id="8004182at2"/>
<feature type="signal peptide" evidence="1">
    <location>
        <begin position="1"/>
        <end position="31"/>
    </location>
</feature>
<reference evidence="2 3" key="1">
    <citation type="submission" date="2015-11" db="EMBL/GenBank/DDBJ databases">
        <title>Draft Genome Sequence of the Strain BR 10303 (Bradyrhizobium sp.) isolated from nodules of Centrolobium paraense.</title>
        <authorList>
            <person name="Zelli J.E."/>
            <person name="Simoes-Araujo J.L."/>
            <person name="Barauna A.C."/>
            <person name="Silva K."/>
        </authorList>
    </citation>
    <scope>NUCLEOTIDE SEQUENCE [LARGE SCALE GENOMIC DNA]</scope>
    <source>
        <strain evidence="2 3">BR 10303</strain>
    </source>
</reference>
<gene>
    <name evidence="2" type="ORF">AS156_15580</name>
</gene>
<dbReference type="Proteomes" id="UP000057737">
    <property type="component" value="Unassembled WGS sequence"/>
</dbReference>
<dbReference type="AlphaFoldDB" id="A0A120FK02"/>
<protein>
    <recommendedName>
        <fullName evidence="4">Outer membrane beta-barrel porin/alpha-amylase</fullName>
    </recommendedName>
</protein>
<accession>A0A120FK02</accession>
<feature type="chain" id="PRO_5007165404" description="Outer membrane beta-barrel porin/alpha-amylase" evidence="1">
    <location>
        <begin position="32"/>
        <end position="295"/>
    </location>
</feature>
<proteinExistence type="predicted"/>
<keyword evidence="3" id="KW-1185">Reference proteome</keyword>
<comment type="caution">
    <text evidence="2">The sequence shown here is derived from an EMBL/GenBank/DDBJ whole genome shotgun (WGS) entry which is preliminary data.</text>
</comment>
<dbReference type="EMBL" id="LNCU01000098">
    <property type="protein sequence ID" value="KWV49937.1"/>
    <property type="molecule type" value="Genomic_DNA"/>
</dbReference>